<evidence type="ECO:0000256" key="4">
    <source>
        <dbReference type="PROSITE-ProRule" id="PRU00236"/>
    </source>
</evidence>
<evidence type="ECO:0000259" key="5">
    <source>
        <dbReference type="PROSITE" id="PS50305"/>
    </source>
</evidence>
<dbReference type="InterPro" id="IPR027546">
    <property type="entry name" value="Sirtuin_class_III"/>
</dbReference>
<keyword evidence="4" id="KW-0479">Metal-binding</keyword>
<dbReference type="GeneID" id="63697913"/>
<keyword evidence="2" id="KW-0808">Transferase</keyword>
<dbReference type="InterPro" id="IPR050134">
    <property type="entry name" value="NAD-dep_sirtuin_deacylases"/>
</dbReference>
<gene>
    <name evidence="6" type="ORF">EURHEDRAFT_415834</name>
</gene>
<keyword evidence="4" id="KW-0862">Zinc</keyword>
<dbReference type="GO" id="GO:0070403">
    <property type="term" value="F:NAD+ binding"/>
    <property type="evidence" value="ECO:0007669"/>
    <property type="project" value="InterPro"/>
</dbReference>
<dbReference type="GO" id="GO:0017136">
    <property type="term" value="F:histone deacetylase activity, NAD-dependent"/>
    <property type="evidence" value="ECO:0007669"/>
    <property type="project" value="TreeGrafter"/>
</dbReference>
<dbReference type="GO" id="GO:0036054">
    <property type="term" value="F:protein-malonyllysine demalonylase activity"/>
    <property type="evidence" value="ECO:0007669"/>
    <property type="project" value="InterPro"/>
</dbReference>
<feature type="binding site" evidence="4">
    <location>
        <position position="217"/>
    </location>
    <ligand>
        <name>Zn(2+)</name>
        <dbReference type="ChEBI" id="CHEBI:29105"/>
    </ligand>
</feature>
<evidence type="ECO:0000313" key="6">
    <source>
        <dbReference type="EMBL" id="EYE92124.1"/>
    </source>
</evidence>
<dbReference type="Gene3D" id="3.30.1600.10">
    <property type="entry name" value="SIR2/SIRT2 'Small Domain"/>
    <property type="match status" value="1"/>
</dbReference>
<accession>A0A017S683</accession>
<keyword evidence="3" id="KW-0520">NAD</keyword>
<comment type="similarity">
    <text evidence="1">Belongs to the sirtuin family. Class I subfamily.</text>
</comment>
<dbReference type="HOGENOM" id="CLU_023643_3_1_1"/>
<dbReference type="InterPro" id="IPR026590">
    <property type="entry name" value="Ssirtuin_cat_dom"/>
</dbReference>
<evidence type="ECO:0000313" key="7">
    <source>
        <dbReference type="Proteomes" id="UP000019804"/>
    </source>
</evidence>
<feature type="binding site" evidence="4">
    <location>
        <position position="135"/>
    </location>
    <ligand>
        <name>Zn(2+)</name>
        <dbReference type="ChEBI" id="CHEBI:29105"/>
    </ligand>
</feature>
<dbReference type="PANTHER" id="PTHR11085">
    <property type="entry name" value="NAD-DEPENDENT PROTEIN DEACYLASE SIRTUIN-5, MITOCHONDRIAL-RELATED"/>
    <property type="match status" value="1"/>
</dbReference>
<dbReference type="Proteomes" id="UP000019804">
    <property type="component" value="Unassembled WGS sequence"/>
</dbReference>
<dbReference type="AlphaFoldDB" id="A0A017S683"/>
<dbReference type="InterPro" id="IPR029035">
    <property type="entry name" value="DHS-like_NAD/FAD-binding_dom"/>
</dbReference>
<organism evidence="6 7">
    <name type="scientific">Aspergillus ruber (strain CBS 135680)</name>
    <dbReference type="NCBI Taxonomy" id="1388766"/>
    <lineage>
        <taxon>Eukaryota</taxon>
        <taxon>Fungi</taxon>
        <taxon>Dikarya</taxon>
        <taxon>Ascomycota</taxon>
        <taxon>Pezizomycotina</taxon>
        <taxon>Eurotiomycetes</taxon>
        <taxon>Eurotiomycetidae</taxon>
        <taxon>Eurotiales</taxon>
        <taxon>Aspergillaceae</taxon>
        <taxon>Aspergillus</taxon>
        <taxon>Aspergillus subgen. Aspergillus</taxon>
    </lineage>
</organism>
<proteinExistence type="inferred from homology"/>
<keyword evidence="7" id="KW-1185">Reference proteome</keyword>
<protein>
    <submittedName>
        <fullName evidence="6">Putative SIR2 family histone deacetylase</fullName>
    </submittedName>
</protein>
<dbReference type="SUPFAM" id="SSF52467">
    <property type="entry name" value="DHS-like NAD/FAD-binding domain"/>
    <property type="match status" value="1"/>
</dbReference>
<evidence type="ECO:0000256" key="2">
    <source>
        <dbReference type="ARBA" id="ARBA00022679"/>
    </source>
</evidence>
<feature type="binding site" evidence="4">
    <location>
        <position position="140"/>
    </location>
    <ligand>
        <name>Zn(2+)</name>
        <dbReference type="ChEBI" id="CHEBI:29105"/>
    </ligand>
</feature>
<feature type="binding site" evidence="4">
    <location>
        <position position="214"/>
    </location>
    <ligand>
        <name>Zn(2+)</name>
        <dbReference type="ChEBI" id="CHEBI:29105"/>
    </ligand>
</feature>
<reference evidence="7" key="1">
    <citation type="journal article" date="2014" name="Nat. Commun.">
        <title>Genomic adaptations of the halophilic Dead Sea filamentous fungus Eurotium rubrum.</title>
        <authorList>
            <person name="Kis-Papo T."/>
            <person name="Weig A.R."/>
            <person name="Riley R."/>
            <person name="Persoh D."/>
            <person name="Salamov A."/>
            <person name="Sun H."/>
            <person name="Lipzen A."/>
            <person name="Wasser S.P."/>
            <person name="Rambold G."/>
            <person name="Grigoriev I.V."/>
            <person name="Nevo E."/>
        </authorList>
    </citation>
    <scope>NUCLEOTIDE SEQUENCE [LARGE SCALE GENOMIC DNA]</scope>
    <source>
        <strain evidence="7">CBS 135680</strain>
    </source>
</reference>
<sequence>MASSVIPAADLQSFTTYLKGCKRIMALLGAGISASSGLPTFRGAGGLWRSYDATDLATPEAFEGNPDLVWQFYGFRRHMALKAKPNRAHYALADLARKNKDFITLSQNVDGLSQRANHPPEQLHLLHGSLFTIKCTSFYCNYVSENNFTDPVVPALAIPRNRPEPIPSTEDKTGIEAAQALQNTMGLEDSDDDLDISDEQVPLPALPIEALPHCPKCKEGLLRPGVVWFGEPLPTQVFGKVDEFLKAGPVDLILVIGTSSKVYPAAGYVDEARAKGARVAVVNMDSNDVGRSGLKKGDWLFQGDAGVIVPEILGSEDSVESAQ</sequence>
<dbReference type="GO" id="GO:0005634">
    <property type="term" value="C:nucleus"/>
    <property type="evidence" value="ECO:0007669"/>
    <property type="project" value="TreeGrafter"/>
</dbReference>
<evidence type="ECO:0000256" key="1">
    <source>
        <dbReference type="ARBA" id="ARBA00006924"/>
    </source>
</evidence>
<feature type="domain" description="Deacetylase sirtuin-type" evidence="5">
    <location>
        <begin position="1"/>
        <end position="323"/>
    </location>
</feature>
<dbReference type="Gene3D" id="3.40.50.1220">
    <property type="entry name" value="TPP-binding domain"/>
    <property type="match status" value="1"/>
</dbReference>
<dbReference type="EMBL" id="KK088439">
    <property type="protein sequence ID" value="EYE92124.1"/>
    <property type="molecule type" value="Genomic_DNA"/>
</dbReference>
<dbReference type="GO" id="GO:0036055">
    <property type="term" value="F:protein-succinyllysine desuccinylase activity"/>
    <property type="evidence" value="ECO:0007669"/>
    <property type="project" value="InterPro"/>
</dbReference>
<dbReference type="OrthoDB" id="424302at2759"/>
<dbReference type="PANTHER" id="PTHR11085:SF10">
    <property type="entry name" value="NAD-DEPENDENT PROTEIN DEACYLASE SIRTUIN-5, MITOCHONDRIAL-RELATED"/>
    <property type="match status" value="1"/>
</dbReference>
<dbReference type="CDD" id="cd01412">
    <property type="entry name" value="SIRT5_Af1_CobB"/>
    <property type="match status" value="1"/>
</dbReference>
<dbReference type="Pfam" id="PF02146">
    <property type="entry name" value="SIR2"/>
    <property type="match status" value="1"/>
</dbReference>
<dbReference type="GO" id="GO:0046872">
    <property type="term" value="F:metal ion binding"/>
    <property type="evidence" value="ECO:0007669"/>
    <property type="project" value="UniProtKB-KW"/>
</dbReference>
<dbReference type="InterPro" id="IPR026591">
    <property type="entry name" value="Sirtuin_cat_small_dom_sf"/>
</dbReference>
<dbReference type="InterPro" id="IPR003000">
    <property type="entry name" value="Sirtuin"/>
</dbReference>
<feature type="active site" description="Proton acceptor" evidence="4">
    <location>
        <position position="127"/>
    </location>
</feature>
<name>A0A017S683_ASPRC</name>
<evidence type="ECO:0000256" key="3">
    <source>
        <dbReference type="ARBA" id="ARBA00023027"/>
    </source>
</evidence>
<dbReference type="PROSITE" id="PS50305">
    <property type="entry name" value="SIRTUIN"/>
    <property type="match status" value="1"/>
</dbReference>
<dbReference type="RefSeq" id="XP_040635812.1">
    <property type="nucleotide sequence ID" value="XM_040782789.1"/>
</dbReference>
<dbReference type="STRING" id="1388766.A0A017S683"/>